<comment type="caution">
    <text evidence="7">The sequence shown here is derived from an EMBL/GenBank/DDBJ whole genome shotgun (WGS) entry which is preliminary data.</text>
</comment>
<sequence>MGTSKKHKERDREHKRKHKHRDRSRSRSRSKERSDKHRRRERRQRQETAPVEDDIEYIGTTPAEENIREPPIDRREVANVGAASSGGGESLSVEETNRLRAKLGLKPLDVGGSSGAGNDGAPVSKDEDVHAPAVNWAEQKKTESLREKMAVMREKRLINQKLGKVKTLGDSDSDDDGVLGWVKKSRKLEKEKQLAAKRAKLLEEMDEEFGIADLVEDEFKPTKKNYTSKDLKGLKVKHEANRFKEGKTVILTLQDKGILDEEDADELINVNMLDDEVVDRNLENKKKKPDYKPYDEPEYDEYGVFKPKTILEKYDEEIDGKKAESFEIGGGGKYDGLHEKQMSKIRAELKKQEQSLSLSAPQLASEYYTHDEMDAKFKKVKKKVRKIRKLKADDLLPLPDDELNIDAFQTPNLSGTNHIPGLTLVKQVMEVDPQEEDDLSGVQVEDDGADELHSALTKARKLKIKKERDNRVVPEKVAEMVQKSTVKKEKSPNKPDSNIILNSTSEFCRNLGEIPTYGLAGNREEERDEIMDMELEIMEQKRRQEEEDNPSGWNEVDIDDQPVDIMGEESAVLEEEPIVSEGVGAALQLAMKKGYLEKEMIKPTTSKRVDLEAKNYSIEDKRYDDLDEKFRKRDRYAGGVVSDFKDKDGYKPNVKLEYVDEKGRDLDPKEAFRQLSHRFHGKGSGKKKTEKRNKKLEEEQLMKQMSSTDTPLNTLSMLQDKQKTEKSPFIILSGSKGLTAGHSIMKSR</sequence>
<feature type="region of interest" description="Disordered" evidence="6">
    <location>
        <begin position="541"/>
        <end position="561"/>
    </location>
</feature>
<keyword evidence="3" id="KW-0507">mRNA processing</keyword>
<keyword evidence="5" id="KW-0539">Nucleus</keyword>
<evidence type="ECO:0000313" key="8">
    <source>
        <dbReference type="Proteomes" id="UP001347796"/>
    </source>
</evidence>
<dbReference type="PANTHER" id="PTHR14152:SF5">
    <property type="entry name" value="U4_U6.U5 TRI-SNRNP-ASSOCIATED PROTEIN 1"/>
    <property type="match status" value="1"/>
</dbReference>
<dbReference type="EMBL" id="JAZGQO010000007">
    <property type="protein sequence ID" value="KAK6181096.1"/>
    <property type="molecule type" value="Genomic_DNA"/>
</dbReference>
<evidence type="ECO:0000256" key="5">
    <source>
        <dbReference type="ARBA" id="ARBA00023242"/>
    </source>
</evidence>
<dbReference type="Pfam" id="PF03343">
    <property type="entry name" value="SART-1"/>
    <property type="match status" value="1"/>
</dbReference>
<proteinExistence type="inferred from homology"/>
<feature type="compositionally biased region" description="Basic residues" evidence="6">
    <location>
        <begin position="1"/>
        <end position="28"/>
    </location>
</feature>
<dbReference type="InterPro" id="IPR005011">
    <property type="entry name" value="SNU66/SART1"/>
</dbReference>
<feature type="region of interest" description="Disordered" evidence="6">
    <location>
        <begin position="1"/>
        <end position="143"/>
    </location>
</feature>
<dbReference type="AlphaFoldDB" id="A0AAN8JND5"/>
<dbReference type="InterPro" id="IPR045347">
    <property type="entry name" value="HIND"/>
</dbReference>
<dbReference type="GO" id="GO:0045292">
    <property type="term" value="P:mRNA cis splicing, via spliceosome"/>
    <property type="evidence" value="ECO:0007669"/>
    <property type="project" value="TreeGrafter"/>
</dbReference>
<evidence type="ECO:0000256" key="6">
    <source>
        <dbReference type="SAM" id="MobiDB-lite"/>
    </source>
</evidence>
<dbReference type="PANTHER" id="PTHR14152">
    <property type="entry name" value="SQUAMOUS CELL CARCINOMA ANTIGEN RECOGNISED BY CYTOTOXIC T LYMPHOCYTES"/>
    <property type="match status" value="1"/>
</dbReference>
<evidence type="ECO:0008006" key="9">
    <source>
        <dbReference type="Google" id="ProtNLM"/>
    </source>
</evidence>
<protein>
    <recommendedName>
        <fullName evidence="9">U4/U6.U5 tri-snRNP-associated protein 1</fullName>
    </recommendedName>
</protein>
<name>A0AAN8JND5_PATCE</name>
<dbReference type="Proteomes" id="UP001347796">
    <property type="component" value="Unassembled WGS sequence"/>
</dbReference>
<keyword evidence="8" id="KW-1185">Reference proteome</keyword>
<gene>
    <name evidence="7" type="ORF">SNE40_009028</name>
</gene>
<evidence type="ECO:0000313" key="7">
    <source>
        <dbReference type="EMBL" id="KAK6181096.1"/>
    </source>
</evidence>
<accession>A0AAN8JND5</accession>
<evidence type="ECO:0000256" key="2">
    <source>
        <dbReference type="ARBA" id="ARBA00006076"/>
    </source>
</evidence>
<reference evidence="7 8" key="1">
    <citation type="submission" date="2024-01" db="EMBL/GenBank/DDBJ databases">
        <title>The genome of the rayed Mediterranean limpet Patella caerulea (Linnaeus, 1758).</title>
        <authorList>
            <person name="Anh-Thu Weber A."/>
            <person name="Halstead-Nussloch G."/>
        </authorList>
    </citation>
    <scope>NUCLEOTIDE SEQUENCE [LARGE SCALE GENOMIC DNA]</scope>
    <source>
        <strain evidence="7">AATW-2023a</strain>
        <tissue evidence="7">Whole specimen</tissue>
    </source>
</reference>
<dbReference type="GO" id="GO:0000481">
    <property type="term" value="P:maturation of 5S rRNA"/>
    <property type="evidence" value="ECO:0007669"/>
    <property type="project" value="TreeGrafter"/>
</dbReference>
<evidence type="ECO:0000256" key="3">
    <source>
        <dbReference type="ARBA" id="ARBA00022664"/>
    </source>
</evidence>
<evidence type="ECO:0000256" key="4">
    <source>
        <dbReference type="ARBA" id="ARBA00023187"/>
    </source>
</evidence>
<feature type="compositionally biased region" description="Basic and acidic residues" evidence="6">
    <location>
        <begin position="65"/>
        <end position="77"/>
    </location>
</feature>
<dbReference type="Pfam" id="PF19252">
    <property type="entry name" value="HIND"/>
    <property type="match status" value="1"/>
</dbReference>
<dbReference type="GO" id="GO:0046540">
    <property type="term" value="C:U4/U6 x U5 tri-snRNP complex"/>
    <property type="evidence" value="ECO:0007669"/>
    <property type="project" value="InterPro"/>
</dbReference>
<comment type="similarity">
    <text evidence="2">Belongs to the SNU66/SART1 family.</text>
</comment>
<evidence type="ECO:0000256" key="1">
    <source>
        <dbReference type="ARBA" id="ARBA00004123"/>
    </source>
</evidence>
<comment type="subcellular location">
    <subcellularLocation>
        <location evidence="1">Nucleus</location>
    </subcellularLocation>
</comment>
<organism evidence="7 8">
    <name type="scientific">Patella caerulea</name>
    <name type="common">Rayed Mediterranean limpet</name>
    <dbReference type="NCBI Taxonomy" id="87958"/>
    <lineage>
        <taxon>Eukaryota</taxon>
        <taxon>Metazoa</taxon>
        <taxon>Spiralia</taxon>
        <taxon>Lophotrochozoa</taxon>
        <taxon>Mollusca</taxon>
        <taxon>Gastropoda</taxon>
        <taxon>Patellogastropoda</taxon>
        <taxon>Patelloidea</taxon>
        <taxon>Patellidae</taxon>
        <taxon>Patella</taxon>
    </lineage>
</organism>
<keyword evidence="4" id="KW-0508">mRNA splicing</keyword>